<dbReference type="GO" id="GO:0006370">
    <property type="term" value="P:7-methylguanosine mRNA capping"/>
    <property type="evidence" value="ECO:0007669"/>
    <property type="project" value="UniProtKB-UniRule"/>
</dbReference>
<dbReference type="OrthoDB" id="272147at2759"/>
<feature type="compositionally biased region" description="Low complexity" evidence="9">
    <location>
        <begin position="18"/>
        <end position="33"/>
    </location>
</feature>
<organism evidence="11 12">
    <name type="scientific">Linnemannia gamsii</name>
    <dbReference type="NCBI Taxonomy" id="64522"/>
    <lineage>
        <taxon>Eukaryota</taxon>
        <taxon>Fungi</taxon>
        <taxon>Fungi incertae sedis</taxon>
        <taxon>Mucoromycota</taxon>
        <taxon>Mortierellomycotina</taxon>
        <taxon>Mortierellomycetes</taxon>
        <taxon>Mortierellales</taxon>
        <taxon>Mortierellaceae</taxon>
        <taxon>Linnemannia</taxon>
    </lineage>
</organism>
<comment type="similarity">
    <text evidence="3 8">Belongs to the fungal TPase family.</text>
</comment>
<keyword evidence="8" id="KW-0506">mRNA capping</keyword>
<dbReference type="SUPFAM" id="SSF55154">
    <property type="entry name" value="CYTH-like phosphatases"/>
    <property type="match status" value="1"/>
</dbReference>
<comment type="subcellular location">
    <subcellularLocation>
        <location evidence="2 8">Nucleus</location>
    </subcellularLocation>
</comment>
<keyword evidence="5 8" id="KW-0378">Hydrolase</keyword>
<dbReference type="PANTHER" id="PTHR28118">
    <property type="entry name" value="POLYNUCLEOTIDE 5'-TRIPHOSPHATASE-RELATED"/>
    <property type="match status" value="1"/>
</dbReference>
<name>A0A9P6UG59_9FUNG</name>
<dbReference type="Gene3D" id="3.20.100.10">
    <property type="entry name" value="mRNA triphosphatase Cet1-like"/>
    <property type="match status" value="2"/>
</dbReference>
<evidence type="ECO:0000256" key="1">
    <source>
        <dbReference type="ARBA" id="ARBA00001946"/>
    </source>
</evidence>
<dbReference type="AlphaFoldDB" id="A0A9P6UG59"/>
<dbReference type="Proteomes" id="UP000823405">
    <property type="component" value="Unassembled WGS sequence"/>
</dbReference>
<comment type="cofactor">
    <cofactor evidence="1 8">
        <name>Mg(2+)</name>
        <dbReference type="ChEBI" id="CHEBI:18420"/>
    </cofactor>
</comment>
<dbReference type="Pfam" id="PF02940">
    <property type="entry name" value="mRNA_triPase"/>
    <property type="match status" value="1"/>
</dbReference>
<evidence type="ECO:0000256" key="7">
    <source>
        <dbReference type="ARBA" id="ARBA00047740"/>
    </source>
</evidence>
<evidence type="ECO:0000256" key="6">
    <source>
        <dbReference type="ARBA" id="ARBA00023242"/>
    </source>
</evidence>
<evidence type="ECO:0000256" key="8">
    <source>
        <dbReference type="RuleBase" id="RU367053"/>
    </source>
</evidence>
<evidence type="ECO:0000313" key="12">
    <source>
        <dbReference type="Proteomes" id="UP000823405"/>
    </source>
</evidence>
<evidence type="ECO:0000259" key="10">
    <source>
        <dbReference type="Pfam" id="PF02940"/>
    </source>
</evidence>
<feature type="domain" description="mRNA triphosphatase Cet1-like" evidence="10">
    <location>
        <begin position="144"/>
        <end position="247"/>
    </location>
</feature>
<feature type="region of interest" description="Disordered" evidence="9">
    <location>
        <begin position="237"/>
        <end position="267"/>
    </location>
</feature>
<dbReference type="EC" id="3.6.1.74" evidence="8"/>
<keyword evidence="6 8" id="KW-0539">Nucleus</keyword>
<keyword evidence="4 8" id="KW-0507">mRNA processing</keyword>
<dbReference type="InterPro" id="IPR033469">
    <property type="entry name" value="CYTH-like_dom_sf"/>
</dbReference>
<comment type="caution">
    <text evidence="11">The sequence shown here is derived from an EMBL/GenBank/DDBJ whole genome shotgun (WGS) entry which is preliminary data.</text>
</comment>
<dbReference type="InterPro" id="IPR037009">
    <property type="entry name" value="mRNA_triPase_Cet1_sf"/>
</dbReference>
<proteinExistence type="inferred from homology"/>
<gene>
    <name evidence="11" type="primary">CET1</name>
    <name evidence="11" type="ORF">BGZ97_003966</name>
</gene>
<reference evidence="11" key="1">
    <citation type="journal article" date="2020" name="Fungal Divers.">
        <title>Resolving the Mortierellaceae phylogeny through synthesis of multi-gene phylogenetics and phylogenomics.</title>
        <authorList>
            <person name="Vandepol N."/>
            <person name="Liber J."/>
            <person name="Desiro A."/>
            <person name="Na H."/>
            <person name="Kennedy M."/>
            <person name="Barry K."/>
            <person name="Grigoriev I.V."/>
            <person name="Miller A.N."/>
            <person name="O'Donnell K."/>
            <person name="Stajich J.E."/>
            <person name="Bonito G."/>
        </authorList>
    </citation>
    <scope>NUCLEOTIDE SEQUENCE</scope>
    <source>
        <strain evidence="11">NVP60</strain>
    </source>
</reference>
<protein>
    <recommendedName>
        <fullName evidence="8">mRNA-capping enzyme subunit beta</fullName>
        <ecNumber evidence="8">3.6.1.74</ecNumber>
    </recommendedName>
    <alternativeName>
        <fullName evidence="8">mRNA 5'-phosphatase</fullName>
    </alternativeName>
    <alternativeName>
        <fullName evidence="8">mRNA 5'-triphosphate monophosphatase</fullName>
    </alternativeName>
</protein>
<evidence type="ECO:0000256" key="5">
    <source>
        <dbReference type="ARBA" id="ARBA00022801"/>
    </source>
</evidence>
<dbReference type="EMBL" id="JAAAIN010001969">
    <property type="protein sequence ID" value="KAG0298739.1"/>
    <property type="molecule type" value="Genomic_DNA"/>
</dbReference>
<sequence>MSDQGTTKKRPLEEETQATAASGSNGAGAASTGGHEGQSGSYSKRPRPEESSSSSSSSSLPSGGATSTAPPHSEQQQRPRSSRPALFFGSNIPDDVVQAVADFLFDKCHGANVEIEAKIGILTDKNTKQRIQMPVQNEVALVPQENHNRWYTFSSDMTVGRKTRVSRDQKTNEVLGTIQKVRVADLDIFSPRRPFDYRISVNIEHPVDEPSGTPERERKKDRVSYQLNNLKIDLTQVKSNNSPGNHAQPPSYSQMRPSAQQQQNQSDLTHELEIEFVQAEELAREREIRISSQGRQPDRFLEMTANFINNVRGLIAQGQNIQHHPPPPHMQQQRQQQYSQHHQQHQQQRR</sequence>
<feature type="region of interest" description="Disordered" evidence="9">
    <location>
        <begin position="1"/>
        <end position="87"/>
    </location>
</feature>
<comment type="catalytic activity">
    <reaction evidence="7">
        <text>a 5'-end triphospho-ribonucleoside in mRNA + H2O = a 5'-end diphospho-ribonucleoside in mRNA + phosphate + H(+)</text>
        <dbReference type="Rhea" id="RHEA:67004"/>
        <dbReference type="Rhea" id="RHEA-COMP:17164"/>
        <dbReference type="Rhea" id="RHEA-COMP:17165"/>
        <dbReference type="ChEBI" id="CHEBI:15377"/>
        <dbReference type="ChEBI" id="CHEBI:15378"/>
        <dbReference type="ChEBI" id="CHEBI:43474"/>
        <dbReference type="ChEBI" id="CHEBI:167616"/>
        <dbReference type="ChEBI" id="CHEBI:167618"/>
        <dbReference type="EC" id="3.6.1.74"/>
    </reaction>
    <physiologicalReaction direction="left-to-right" evidence="7">
        <dbReference type="Rhea" id="RHEA:67005"/>
    </physiologicalReaction>
</comment>
<comment type="subunit">
    <text evidence="8">Heterodimer. The mRNA-capping enzyme is composed of two separate chains alpha and beta, respectively a mRNA guanylyltransferase and an mRNA 5'-triphosphate monophosphatase.</text>
</comment>
<evidence type="ECO:0000256" key="3">
    <source>
        <dbReference type="ARBA" id="ARBA00006345"/>
    </source>
</evidence>
<evidence type="ECO:0000256" key="4">
    <source>
        <dbReference type="ARBA" id="ARBA00022664"/>
    </source>
</evidence>
<feature type="region of interest" description="Disordered" evidence="9">
    <location>
        <begin position="319"/>
        <end position="350"/>
    </location>
</feature>
<evidence type="ECO:0000256" key="9">
    <source>
        <dbReference type="SAM" id="MobiDB-lite"/>
    </source>
</evidence>
<dbReference type="GO" id="GO:0004651">
    <property type="term" value="F:polynucleotide 5'-phosphatase activity"/>
    <property type="evidence" value="ECO:0007669"/>
    <property type="project" value="UniProtKB-UniRule"/>
</dbReference>
<evidence type="ECO:0000256" key="2">
    <source>
        <dbReference type="ARBA" id="ARBA00004123"/>
    </source>
</evidence>
<dbReference type="CDD" id="cd07470">
    <property type="entry name" value="CYTH-like_mRNA_RTPase"/>
    <property type="match status" value="1"/>
</dbReference>
<keyword evidence="12" id="KW-1185">Reference proteome</keyword>
<accession>A0A9P6UG59</accession>
<evidence type="ECO:0000313" key="11">
    <source>
        <dbReference type="EMBL" id="KAG0298739.1"/>
    </source>
</evidence>
<dbReference type="GO" id="GO:0031533">
    <property type="term" value="C:mRNA capping enzyme complex"/>
    <property type="evidence" value="ECO:0007669"/>
    <property type="project" value="UniProtKB-UniRule"/>
</dbReference>
<feature type="compositionally biased region" description="Low complexity" evidence="9">
    <location>
        <begin position="330"/>
        <end position="341"/>
    </location>
</feature>
<comment type="function">
    <text evidence="8">First step of mRNA capping. Converts the 5'-triphosphate end of a nascent mRNA chain into a diphosphate end.</text>
</comment>
<feature type="compositionally biased region" description="Polar residues" evidence="9">
    <location>
        <begin position="60"/>
        <end position="79"/>
    </location>
</feature>
<dbReference type="PANTHER" id="PTHR28118:SF1">
    <property type="entry name" value="POLYNUCLEOTIDE 5'-TRIPHOSPHATASE CTL1-RELATED"/>
    <property type="match status" value="1"/>
</dbReference>
<dbReference type="GO" id="GO:0140818">
    <property type="term" value="F:mRNA 5'-triphosphate monophosphatase activity"/>
    <property type="evidence" value="ECO:0007669"/>
    <property type="project" value="UniProtKB-EC"/>
</dbReference>
<dbReference type="InterPro" id="IPR004206">
    <property type="entry name" value="mRNA_triPase_Cet1"/>
</dbReference>
<dbReference type="InterPro" id="IPR040343">
    <property type="entry name" value="Cet1/Ctl1"/>
</dbReference>